<evidence type="ECO:0000256" key="12">
    <source>
        <dbReference type="SAM" id="SignalP"/>
    </source>
</evidence>
<feature type="transmembrane region" description="Helical" evidence="11">
    <location>
        <begin position="362"/>
        <end position="384"/>
    </location>
</feature>
<evidence type="ECO:0000256" key="8">
    <source>
        <dbReference type="ARBA" id="ARBA00023136"/>
    </source>
</evidence>
<proteinExistence type="inferred from homology"/>
<keyword evidence="5 11" id="KW-1133">Transmembrane helix</keyword>
<dbReference type="EMBL" id="JACXAF010000015">
    <property type="protein sequence ID" value="MBD1390149.1"/>
    <property type="molecule type" value="Genomic_DNA"/>
</dbReference>
<sequence length="460" mass="49875">MRFYAFASVLLALFPLTASAQAPTPTNLNATQEPLAIAAALVFVIAYVLVIFEERLNLPKSKPMIQAAAVLWVLAALVAAQQDISHQQLQAAVIHNLSEYSALFLFMLVAMLYINVLEERHVFESLKSKLVRRGWSYQQLFWATTGIAFCLSPIADNLTTAMVMGAVVLSVGRQQPKFVTLSCVGIVVAANAGGVFSPFGDLTSLMVWQAGKLELPQFLSLLLPALATYVVPACCLALFIPKGRPDTQGHHISSKRHGRLVCGLFLLTIIMALSFETLFGLPAYLGMMTGLSFLFTTTYFSRRSEPNKHPSQDFNMFSRLAVPEWDTLLFFFGVIHCVGALAFLGFLSQASDFMYGNWGASATHIIAGVASAVVDNIPIMFAILTMDPQMSQFQWLLITLTAGVGGSLLAVGSAAGVALMGSASGYYSFMKHLKWSWAIALGYGAGIACHFVINGLLYVP</sequence>
<feature type="transmembrane region" description="Helical" evidence="11">
    <location>
        <begin position="100"/>
        <end position="117"/>
    </location>
</feature>
<name>A0A8J6UEX6_9GAMM</name>
<feature type="chain" id="PRO_5035233728" evidence="12">
    <location>
        <begin position="21"/>
        <end position="460"/>
    </location>
</feature>
<feature type="transmembrane region" description="Helical" evidence="11">
    <location>
        <begin position="396"/>
        <end position="423"/>
    </location>
</feature>
<feature type="transmembrane region" description="Helical" evidence="11">
    <location>
        <begin position="260"/>
        <end position="275"/>
    </location>
</feature>
<comment type="similarity">
    <text evidence="10">Belongs to the NhaD Na(+)/H(+) (TC 2.A.62) antiporter family.</text>
</comment>
<comment type="subcellular location">
    <subcellularLocation>
        <location evidence="1">Membrane</location>
        <topology evidence="1">Multi-pass membrane protein</topology>
    </subcellularLocation>
</comment>
<dbReference type="Proteomes" id="UP000638014">
    <property type="component" value="Unassembled WGS sequence"/>
</dbReference>
<organism evidence="14 15">
    <name type="scientific">Neiella litorisoli</name>
    <dbReference type="NCBI Taxonomy" id="2771431"/>
    <lineage>
        <taxon>Bacteria</taxon>
        <taxon>Pseudomonadati</taxon>
        <taxon>Pseudomonadota</taxon>
        <taxon>Gammaproteobacteria</taxon>
        <taxon>Alteromonadales</taxon>
        <taxon>Echinimonadaceae</taxon>
        <taxon>Neiella</taxon>
    </lineage>
</organism>
<keyword evidence="8 11" id="KW-0472">Membrane</keyword>
<evidence type="ECO:0000256" key="10">
    <source>
        <dbReference type="ARBA" id="ARBA00025753"/>
    </source>
</evidence>
<keyword evidence="12" id="KW-0732">Signal</keyword>
<keyword evidence="2" id="KW-0813">Transport</keyword>
<dbReference type="NCBIfam" id="NF038006">
    <property type="entry name" value="NhaD_1"/>
    <property type="match status" value="2"/>
</dbReference>
<feature type="transmembrane region" description="Helical" evidence="11">
    <location>
        <begin position="328"/>
        <end position="350"/>
    </location>
</feature>
<feature type="transmembrane region" description="Helical" evidence="11">
    <location>
        <begin position="281"/>
        <end position="300"/>
    </location>
</feature>
<evidence type="ECO:0000256" key="5">
    <source>
        <dbReference type="ARBA" id="ARBA00022989"/>
    </source>
</evidence>
<evidence type="ECO:0000256" key="2">
    <source>
        <dbReference type="ARBA" id="ARBA00022448"/>
    </source>
</evidence>
<dbReference type="GO" id="GO:0016020">
    <property type="term" value="C:membrane"/>
    <property type="evidence" value="ECO:0007669"/>
    <property type="project" value="UniProtKB-SubCell"/>
</dbReference>
<evidence type="ECO:0000313" key="15">
    <source>
        <dbReference type="Proteomes" id="UP000638014"/>
    </source>
</evidence>
<feature type="transmembrane region" description="Helical" evidence="11">
    <location>
        <begin position="178"/>
        <end position="199"/>
    </location>
</feature>
<feature type="transmembrane region" description="Helical" evidence="11">
    <location>
        <begin position="35"/>
        <end position="52"/>
    </location>
</feature>
<evidence type="ECO:0000256" key="6">
    <source>
        <dbReference type="ARBA" id="ARBA00023053"/>
    </source>
</evidence>
<keyword evidence="6" id="KW-0915">Sodium</keyword>
<dbReference type="PANTHER" id="PTHR43269:SF2">
    <property type="entry name" value="SODIUM_PROTON ANTIPORTER 1-RELATED"/>
    <property type="match status" value="1"/>
</dbReference>
<feature type="transmembrane region" description="Helical" evidence="11">
    <location>
        <begin position="219"/>
        <end position="240"/>
    </location>
</feature>
<protein>
    <submittedName>
        <fullName evidence="14">Sodium:proton antiporter NhaD</fullName>
    </submittedName>
</protein>
<keyword evidence="15" id="KW-1185">Reference proteome</keyword>
<keyword evidence="9" id="KW-0739">Sodium transport</keyword>
<dbReference type="RefSeq" id="WP_191145223.1">
    <property type="nucleotide sequence ID" value="NZ_JACXAF010000015.1"/>
</dbReference>
<dbReference type="GO" id="GO:0006814">
    <property type="term" value="P:sodium ion transport"/>
    <property type="evidence" value="ECO:0007669"/>
    <property type="project" value="UniProtKB-KW"/>
</dbReference>
<evidence type="ECO:0000256" key="9">
    <source>
        <dbReference type="ARBA" id="ARBA00023201"/>
    </source>
</evidence>
<dbReference type="AlphaFoldDB" id="A0A8J6UEX6"/>
<evidence type="ECO:0000256" key="1">
    <source>
        <dbReference type="ARBA" id="ARBA00004141"/>
    </source>
</evidence>
<dbReference type="GO" id="GO:0015297">
    <property type="term" value="F:antiporter activity"/>
    <property type="evidence" value="ECO:0007669"/>
    <property type="project" value="UniProtKB-KW"/>
</dbReference>
<dbReference type="Pfam" id="PF03600">
    <property type="entry name" value="CitMHS"/>
    <property type="match status" value="1"/>
</dbReference>
<accession>A0A8J6UEX6</accession>
<keyword evidence="7" id="KW-0406">Ion transport</keyword>
<feature type="signal peptide" evidence="12">
    <location>
        <begin position="1"/>
        <end position="20"/>
    </location>
</feature>
<evidence type="ECO:0000259" key="13">
    <source>
        <dbReference type="Pfam" id="PF03600"/>
    </source>
</evidence>
<keyword evidence="4 11" id="KW-0812">Transmembrane</keyword>
<dbReference type="PANTHER" id="PTHR43269">
    <property type="entry name" value="SODIUM/PROTON ANTIPORTER 1-RELATED"/>
    <property type="match status" value="1"/>
</dbReference>
<evidence type="ECO:0000256" key="11">
    <source>
        <dbReference type="SAM" id="Phobius"/>
    </source>
</evidence>
<feature type="domain" description="Citrate transporter-like" evidence="13">
    <location>
        <begin position="47"/>
        <end position="403"/>
    </location>
</feature>
<evidence type="ECO:0000256" key="4">
    <source>
        <dbReference type="ARBA" id="ARBA00022692"/>
    </source>
</evidence>
<evidence type="ECO:0000313" key="14">
    <source>
        <dbReference type="EMBL" id="MBD1390149.1"/>
    </source>
</evidence>
<feature type="transmembrane region" description="Helical" evidence="11">
    <location>
        <begin position="435"/>
        <end position="459"/>
    </location>
</feature>
<gene>
    <name evidence="14" type="primary">nhaD</name>
    <name evidence="14" type="ORF">IC617_11975</name>
</gene>
<dbReference type="InterPro" id="IPR004680">
    <property type="entry name" value="Cit_transptr-like_dom"/>
</dbReference>
<reference evidence="14" key="1">
    <citation type="submission" date="2020-09" db="EMBL/GenBank/DDBJ databases">
        <title>A novel bacterium of genus Neiella, isolated from South China Sea.</title>
        <authorList>
            <person name="Huang H."/>
            <person name="Mo K."/>
            <person name="Hu Y."/>
        </authorList>
    </citation>
    <scope>NUCLEOTIDE SEQUENCE</scope>
    <source>
        <strain evidence="14">HB171785</strain>
    </source>
</reference>
<dbReference type="InterPro" id="IPR045016">
    <property type="entry name" value="NhaD-like"/>
</dbReference>
<evidence type="ECO:0000256" key="7">
    <source>
        <dbReference type="ARBA" id="ARBA00023065"/>
    </source>
</evidence>
<comment type="caution">
    <text evidence="14">The sequence shown here is derived from an EMBL/GenBank/DDBJ whole genome shotgun (WGS) entry which is preliminary data.</text>
</comment>
<evidence type="ECO:0000256" key="3">
    <source>
        <dbReference type="ARBA" id="ARBA00022449"/>
    </source>
</evidence>
<keyword evidence="3" id="KW-0050">Antiport</keyword>